<accession>A0A8J5MS02</accession>
<evidence type="ECO:0000313" key="1">
    <source>
        <dbReference type="EMBL" id="KAG7161434.1"/>
    </source>
</evidence>
<evidence type="ECO:0000313" key="2">
    <source>
        <dbReference type="Proteomes" id="UP000747542"/>
    </source>
</evidence>
<protein>
    <submittedName>
        <fullName evidence="1">Uncharacterized protein</fullName>
    </submittedName>
</protein>
<keyword evidence="2" id="KW-1185">Reference proteome</keyword>
<reference evidence="1" key="1">
    <citation type="journal article" date="2021" name="Sci. Adv.">
        <title>The American lobster genome reveals insights on longevity, neural, and immune adaptations.</title>
        <authorList>
            <person name="Polinski J.M."/>
            <person name="Zimin A.V."/>
            <person name="Clark K.F."/>
            <person name="Kohn A.B."/>
            <person name="Sadowski N."/>
            <person name="Timp W."/>
            <person name="Ptitsyn A."/>
            <person name="Khanna P."/>
            <person name="Romanova D.Y."/>
            <person name="Williams P."/>
            <person name="Greenwood S.J."/>
            <person name="Moroz L.L."/>
            <person name="Walt D.R."/>
            <person name="Bodnar A.G."/>
        </authorList>
    </citation>
    <scope>NUCLEOTIDE SEQUENCE</scope>
    <source>
        <strain evidence="1">GMGI-L3</strain>
    </source>
</reference>
<dbReference type="Proteomes" id="UP000747542">
    <property type="component" value="Unassembled WGS sequence"/>
</dbReference>
<dbReference type="EMBL" id="JAHLQT010029499">
    <property type="protein sequence ID" value="KAG7161434.1"/>
    <property type="molecule type" value="Genomic_DNA"/>
</dbReference>
<dbReference type="AlphaFoldDB" id="A0A8J5MS02"/>
<name>A0A8J5MS02_HOMAM</name>
<gene>
    <name evidence="1" type="ORF">Hamer_G014083</name>
</gene>
<organism evidence="1 2">
    <name type="scientific">Homarus americanus</name>
    <name type="common">American lobster</name>
    <dbReference type="NCBI Taxonomy" id="6706"/>
    <lineage>
        <taxon>Eukaryota</taxon>
        <taxon>Metazoa</taxon>
        <taxon>Ecdysozoa</taxon>
        <taxon>Arthropoda</taxon>
        <taxon>Crustacea</taxon>
        <taxon>Multicrustacea</taxon>
        <taxon>Malacostraca</taxon>
        <taxon>Eumalacostraca</taxon>
        <taxon>Eucarida</taxon>
        <taxon>Decapoda</taxon>
        <taxon>Pleocyemata</taxon>
        <taxon>Astacidea</taxon>
        <taxon>Nephropoidea</taxon>
        <taxon>Nephropidae</taxon>
        <taxon>Homarus</taxon>
    </lineage>
</organism>
<proteinExistence type="predicted"/>
<comment type="caution">
    <text evidence="1">The sequence shown here is derived from an EMBL/GenBank/DDBJ whole genome shotgun (WGS) entry which is preliminary data.</text>
</comment>
<sequence>MIVYTDCSLQDLFRDDVYRRIGRAQQGVNYRASWGPSTTCWTRGWRSAMLGTHEKSFPCTYSVSNLWLKFKHSLQHYISECRPIRSLLPPYKTFDELYKFILDTIFPLYTKYLL</sequence>